<gene>
    <name evidence="4" type="primary">oprN</name>
    <name evidence="4" type="ORF">PsB1_1804</name>
</gene>
<organism evidence="4 5">
    <name type="scientific">Candidatus Phycosocius spiralis</name>
    <dbReference type="NCBI Taxonomy" id="2815099"/>
    <lineage>
        <taxon>Bacteria</taxon>
        <taxon>Pseudomonadati</taxon>
        <taxon>Pseudomonadota</taxon>
        <taxon>Alphaproteobacteria</taxon>
        <taxon>Caulobacterales</taxon>
        <taxon>Caulobacterales incertae sedis</taxon>
        <taxon>Candidatus Phycosocius</taxon>
    </lineage>
</organism>
<evidence type="ECO:0000313" key="5">
    <source>
        <dbReference type="Proteomes" id="UP001161064"/>
    </source>
</evidence>
<dbReference type="Gene3D" id="2.20.200.10">
    <property type="entry name" value="Outer membrane efflux proteins (OEP)"/>
    <property type="match status" value="1"/>
</dbReference>
<dbReference type="InterPro" id="IPR010131">
    <property type="entry name" value="MdtP/NodT-like"/>
</dbReference>
<dbReference type="PANTHER" id="PTHR30203:SF25">
    <property type="entry name" value="OUTER MEMBRANE PROTEIN-RELATED"/>
    <property type="match status" value="1"/>
</dbReference>
<keyword evidence="2" id="KW-0472">Membrane</keyword>
<name>A0ABQ4PX30_9PROT</name>
<accession>A0ABQ4PX30</accession>
<evidence type="ECO:0000313" key="4">
    <source>
        <dbReference type="EMBL" id="GIU67650.1"/>
    </source>
</evidence>
<sequence>MISGCATGGSIGIPGIGAPKVSNPVQILPVSFRDSPPASMGDSARWWEQFADPTLNQLVRDALNENITVQVAYQRLKEARATGRATIAGFAPRINFVASASTDYARDNQKLITSSGELVDQQTTGSQSFRASWEVPLFGRLSSAISGARANEAGAAASLEGAKVAVIADLAAAYNELRNAQQSLAFLREEADRAQQLNAIANEREANGLISLADKGLIQGQAAQIKQKLPDAELRVKAGLDRIAILRGVVPGSLDTLLIAIPDYKFNTQAPLVVEVPADFIRRRLDVKRAEQDAILQAASVGIARADLYPSLSIVGTITTLSSLAGSPLAASRELANTTPVIDIPLFNFGQRRASVRTSQARFKQALLAYRSTTLNAIAEAQTALSAYQQARLRVVASLEGETAAQVRYLAALSGFKAGLIAYKERLDAESALAAAKQTRLASQAQLSDAAIGLYRTFAGSPGI</sequence>
<feature type="coiled-coil region" evidence="3">
    <location>
        <begin position="170"/>
        <end position="204"/>
    </location>
</feature>
<dbReference type="SUPFAM" id="SSF56954">
    <property type="entry name" value="Outer membrane efflux proteins (OEP)"/>
    <property type="match status" value="1"/>
</dbReference>
<dbReference type="PANTHER" id="PTHR30203">
    <property type="entry name" value="OUTER MEMBRANE CATION EFFLUX PROTEIN"/>
    <property type="match status" value="1"/>
</dbReference>
<keyword evidence="2" id="KW-0449">Lipoprotein</keyword>
<comment type="caution">
    <text evidence="4">The sequence shown here is derived from an EMBL/GenBank/DDBJ whole genome shotgun (WGS) entry which is preliminary data.</text>
</comment>
<dbReference type="Pfam" id="PF02321">
    <property type="entry name" value="OEP"/>
    <property type="match status" value="2"/>
</dbReference>
<reference evidence="4" key="2">
    <citation type="journal article" date="2023" name="ISME Commun">
        <title>Characterization of a bloom-associated alphaproteobacterial lineage, 'Candidatus Phycosocius': insights into freshwater algal-bacterial interactions.</title>
        <authorList>
            <person name="Tanabe Y."/>
            <person name="Yamaguchi H."/>
            <person name="Yoshida M."/>
            <person name="Kai A."/>
            <person name="Okazaki Y."/>
        </authorList>
    </citation>
    <scope>NUCLEOTIDE SEQUENCE</scope>
    <source>
        <strain evidence="4">BOTRYCO-1</strain>
    </source>
</reference>
<keyword evidence="3" id="KW-0175">Coiled coil</keyword>
<keyword evidence="2" id="KW-0812">Transmembrane</keyword>
<reference evidence="4" key="1">
    <citation type="submission" date="2021-05" db="EMBL/GenBank/DDBJ databases">
        <authorList>
            <person name="Tanabe Y."/>
        </authorList>
    </citation>
    <scope>NUCLEOTIDE SEQUENCE</scope>
    <source>
        <strain evidence="4">BOTRYCO-1</strain>
    </source>
</reference>
<keyword evidence="5" id="KW-1185">Reference proteome</keyword>
<dbReference type="NCBIfam" id="TIGR01845">
    <property type="entry name" value="outer_NodT"/>
    <property type="match status" value="1"/>
</dbReference>
<evidence type="ECO:0000256" key="3">
    <source>
        <dbReference type="SAM" id="Coils"/>
    </source>
</evidence>
<protein>
    <submittedName>
        <fullName evidence="4">RND transporter</fullName>
    </submittedName>
</protein>
<evidence type="ECO:0000256" key="2">
    <source>
        <dbReference type="RuleBase" id="RU362097"/>
    </source>
</evidence>
<proteinExistence type="inferred from homology"/>
<keyword evidence="2" id="KW-1134">Transmembrane beta strand</keyword>
<keyword evidence="2" id="KW-0564">Palmitate</keyword>
<dbReference type="InterPro" id="IPR003423">
    <property type="entry name" value="OMP_efflux"/>
</dbReference>
<dbReference type="Proteomes" id="UP001161064">
    <property type="component" value="Unassembled WGS sequence"/>
</dbReference>
<comment type="subcellular location">
    <subcellularLocation>
        <location evidence="2">Cell membrane</location>
        <topology evidence="2">Lipid-anchor</topology>
    </subcellularLocation>
</comment>
<dbReference type="Gene3D" id="1.20.1600.10">
    <property type="entry name" value="Outer membrane efflux proteins (OEP)"/>
    <property type="match status" value="1"/>
</dbReference>
<evidence type="ECO:0000256" key="1">
    <source>
        <dbReference type="ARBA" id="ARBA00007613"/>
    </source>
</evidence>
<dbReference type="EMBL" id="BPFZ01000012">
    <property type="protein sequence ID" value="GIU67650.1"/>
    <property type="molecule type" value="Genomic_DNA"/>
</dbReference>
<comment type="similarity">
    <text evidence="1 2">Belongs to the outer membrane factor (OMF) (TC 1.B.17) family.</text>
</comment>